<evidence type="ECO:0000256" key="5">
    <source>
        <dbReference type="ARBA" id="ARBA00021008"/>
    </source>
</evidence>
<feature type="transmembrane region" description="Helical" evidence="18">
    <location>
        <begin position="312"/>
        <end position="329"/>
    </location>
</feature>
<evidence type="ECO:0000256" key="4">
    <source>
        <dbReference type="ARBA" id="ARBA00012944"/>
    </source>
</evidence>
<dbReference type="GO" id="GO:0008137">
    <property type="term" value="F:NADH dehydrogenase (ubiquinone) activity"/>
    <property type="evidence" value="ECO:0007669"/>
    <property type="project" value="UniProtKB-EC"/>
</dbReference>
<dbReference type="InterPro" id="IPR003917">
    <property type="entry name" value="NADH_UbQ_OxRdtase_chain2"/>
</dbReference>
<proteinExistence type="inferred from homology"/>
<evidence type="ECO:0000256" key="9">
    <source>
        <dbReference type="ARBA" id="ARBA00022792"/>
    </source>
</evidence>
<evidence type="ECO:0000256" key="15">
    <source>
        <dbReference type="ARBA" id="ARBA00023128"/>
    </source>
</evidence>
<keyword evidence="12 18" id="KW-1133">Transmembrane helix</keyword>
<sequence>MLVYLNKSFFFFFLLGGALLAVSSDSWFSAWCGLELNLMSFIPFMAVKKDMYTSESSLKYFLIQALGSAIIVLSCICIIFIPMMKWVSASALLLKMGAAPMHFWFPSVMSGLSWGSCMVLMSIQKLAPLGLLSYLVGSMENSYMIMVSVILGAFVGSVGGLNQVFLRKIMAYSSINHMSWMLVAMLVGDRCWTLYYMFYVLVSGSVLYLFYSQQMYHISHMGTYKWSLLSMLTFMCLLSLGGLPPFTGFIPKWFVIQEMMNMSFYFPLFFLLSGTLISLYYYLRLIFMSLTVSSLSLKWGKEFFFSSKKMSLYMYISIVGLFLPSFFFFI</sequence>
<evidence type="ECO:0000256" key="8">
    <source>
        <dbReference type="ARBA" id="ARBA00022692"/>
    </source>
</evidence>
<keyword evidence="15 18" id="KW-0496">Mitochondrion</keyword>
<evidence type="ECO:0000256" key="1">
    <source>
        <dbReference type="ARBA" id="ARBA00003257"/>
    </source>
</evidence>
<evidence type="ECO:0000256" key="6">
    <source>
        <dbReference type="ARBA" id="ARBA00022448"/>
    </source>
</evidence>
<dbReference type="InterPro" id="IPR001750">
    <property type="entry name" value="ND/Mrp_TM"/>
</dbReference>
<feature type="transmembrane region" description="Helical" evidence="18">
    <location>
        <begin position="143"/>
        <end position="162"/>
    </location>
</feature>
<keyword evidence="8 18" id="KW-0812">Transmembrane</keyword>
<evidence type="ECO:0000256" key="16">
    <source>
        <dbReference type="ARBA" id="ARBA00023136"/>
    </source>
</evidence>
<dbReference type="GeneID" id="14049128"/>
<dbReference type="RefSeq" id="YP_007025697.1">
    <property type="nucleotide sequence ID" value="NC_019610.1"/>
</dbReference>
<feature type="transmembrane region" description="Helical" evidence="18">
    <location>
        <begin position="264"/>
        <end position="283"/>
    </location>
</feature>
<evidence type="ECO:0000256" key="18">
    <source>
        <dbReference type="RuleBase" id="RU003403"/>
    </source>
</evidence>
<dbReference type="CTD" id="4536"/>
<organism evidence="20">
    <name type="scientific">Nihonotrypaea thermophila</name>
    <name type="common">Ghost shrimp</name>
    <dbReference type="NCBI Taxonomy" id="2734678"/>
    <lineage>
        <taxon>Eukaryota</taxon>
        <taxon>Metazoa</taxon>
        <taxon>Ecdysozoa</taxon>
        <taxon>Arthropoda</taxon>
        <taxon>Crustacea</taxon>
        <taxon>Multicrustacea</taxon>
        <taxon>Malacostraca</taxon>
        <taxon>Eumalacostraca</taxon>
        <taxon>Eucarida</taxon>
        <taxon>Decapoda</taxon>
        <taxon>Pleocyemata</taxon>
        <taxon>Axiidea</taxon>
        <taxon>Callianassidae</taxon>
        <taxon>Neotrypaea</taxon>
    </lineage>
</organism>
<comment type="catalytic activity">
    <reaction evidence="17 18">
        <text>a ubiquinone + NADH + 5 H(+)(in) = a ubiquinol + NAD(+) + 4 H(+)(out)</text>
        <dbReference type="Rhea" id="RHEA:29091"/>
        <dbReference type="Rhea" id="RHEA-COMP:9565"/>
        <dbReference type="Rhea" id="RHEA-COMP:9566"/>
        <dbReference type="ChEBI" id="CHEBI:15378"/>
        <dbReference type="ChEBI" id="CHEBI:16389"/>
        <dbReference type="ChEBI" id="CHEBI:17976"/>
        <dbReference type="ChEBI" id="CHEBI:57540"/>
        <dbReference type="ChEBI" id="CHEBI:57945"/>
        <dbReference type="EC" id="7.1.1.2"/>
    </reaction>
</comment>
<dbReference type="GO" id="GO:0006120">
    <property type="term" value="P:mitochondrial electron transport, NADH to ubiquinone"/>
    <property type="evidence" value="ECO:0007669"/>
    <property type="project" value="InterPro"/>
</dbReference>
<evidence type="ECO:0000256" key="3">
    <source>
        <dbReference type="ARBA" id="ARBA00007012"/>
    </source>
</evidence>
<dbReference type="EC" id="7.1.1.2" evidence="4 18"/>
<reference evidence="20" key="1">
    <citation type="journal article" date="2012" name="BMC Genomics">
        <title>Evolution and phylogeny of the mud shrimps (Crustacea: Decapoda) revealed from complete mitochondrial genomes.</title>
        <authorList>
            <person name="Lin F.J."/>
            <person name="Liu Y."/>
            <person name="Sha Z."/>
            <person name="Tsang L.M."/>
            <person name="Chu K.H."/>
            <person name="Chan T.Y."/>
            <person name="Liu R."/>
            <person name="Cui Z."/>
        </authorList>
    </citation>
    <scope>NUCLEOTIDE SEQUENCE</scope>
</reference>
<dbReference type="AlphaFoldDB" id="K4EYS9"/>
<evidence type="ECO:0000256" key="2">
    <source>
        <dbReference type="ARBA" id="ARBA00004448"/>
    </source>
</evidence>
<dbReference type="Pfam" id="PF00361">
    <property type="entry name" value="Proton_antipo_M"/>
    <property type="match status" value="2"/>
</dbReference>
<evidence type="ECO:0000256" key="13">
    <source>
        <dbReference type="ARBA" id="ARBA00023027"/>
    </source>
</evidence>
<keyword evidence="10 18" id="KW-1278">Translocase</keyword>
<evidence type="ECO:0000259" key="19">
    <source>
        <dbReference type="Pfam" id="PF00361"/>
    </source>
</evidence>
<comment type="similarity">
    <text evidence="3 18">Belongs to the complex I subunit 2 family.</text>
</comment>
<feature type="transmembrane region" description="Helical" evidence="18">
    <location>
        <begin position="61"/>
        <end position="82"/>
    </location>
</feature>
<feature type="domain" description="NADH:quinone oxidoreductase/Mrp antiporter transmembrane" evidence="19">
    <location>
        <begin position="89"/>
        <end position="277"/>
    </location>
</feature>
<evidence type="ECO:0000256" key="14">
    <source>
        <dbReference type="ARBA" id="ARBA00023075"/>
    </source>
</evidence>
<keyword evidence="7 18" id="KW-0679">Respiratory chain</keyword>
<evidence type="ECO:0000256" key="10">
    <source>
        <dbReference type="ARBA" id="ARBA00022967"/>
    </source>
</evidence>
<dbReference type="PRINTS" id="PR01436">
    <property type="entry name" value="NADHDHGNASE2"/>
</dbReference>
<feature type="domain" description="NADH:quinone oxidoreductase/Mrp antiporter transmembrane" evidence="19">
    <location>
        <begin position="24"/>
        <end position="78"/>
    </location>
</feature>
<dbReference type="EMBL" id="JN897380">
    <property type="protein sequence ID" value="AEW68336.1"/>
    <property type="molecule type" value="Genomic_DNA"/>
</dbReference>
<comment type="function">
    <text evidence="1">Core subunit of the mitochondrial membrane respiratory chain NADH dehydrogenase (Complex I) that is believed to belong to the minimal assembly required for catalysis. Complex I functions in the transfer of electrons from NADH to the respiratory chain. The immediate electron acceptor for the enzyme is believed to be ubiquinone.</text>
</comment>
<gene>
    <name evidence="20" type="primary">ND2</name>
</gene>
<accession>K4EYS9</accession>
<keyword evidence="13 18" id="KW-0520">NAD</keyword>
<geneLocation type="mitochondrion" evidence="20"/>
<keyword evidence="6" id="KW-0813">Transport</keyword>
<protein>
    <recommendedName>
        <fullName evidence="5 18">NADH-ubiquinone oxidoreductase chain 2</fullName>
        <ecNumber evidence="4 18">7.1.1.2</ecNumber>
    </recommendedName>
</protein>
<feature type="transmembrane region" description="Helical" evidence="18">
    <location>
        <begin position="103"/>
        <end position="123"/>
    </location>
</feature>
<keyword evidence="9 18" id="KW-0999">Mitochondrion inner membrane</keyword>
<evidence type="ECO:0000256" key="11">
    <source>
        <dbReference type="ARBA" id="ARBA00022982"/>
    </source>
</evidence>
<dbReference type="InterPro" id="IPR050175">
    <property type="entry name" value="Complex_I_Subunit_2"/>
</dbReference>
<keyword evidence="16 18" id="KW-0472">Membrane</keyword>
<evidence type="ECO:0000256" key="12">
    <source>
        <dbReference type="ARBA" id="ARBA00022989"/>
    </source>
</evidence>
<dbReference type="PANTHER" id="PTHR46552:SF1">
    <property type="entry name" value="NADH-UBIQUINONE OXIDOREDUCTASE CHAIN 2"/>
    <property type="match status" value="1"/>
</dbReference>
<feature type="transmembrane region" description="Helical" evidence="18">
    <location>
        <begin position="194"/>
        <end position="211"/>
    </location>
</feature>
<dbReference type="GO" id="GO:0005743">
    <property type="term" value="C:mitochondrial inner membrane"/>
    <property type="evidence" value="ECO:0007669"/>
    <property type="project" value="UniProtKB-SubCell"/>
</dbReference>
<comment type="subcellular location">
    <subcellularLocation>
        <location evidence="2 18">Mitochondrion inner membrane</location>
        <topology evidence="2 18">Multi-pass membrane protein</topology>
    </subcellularLocation>
</comment>
<evidence type="ECO:0000313" key="20">
    <source>
        <dbReference type="EMBL" id="AEW68336.1"/>
    </source>
</evidence>
<keyword evidence="11 18" id="KW-0249">Electron transport</keyword>
<evidence type="ECO:0000256" key="7">
    <source>
        <dbReference type="ARBA" id="ARBA00022660"/>
    </source>
</evidence>
<evidence type="ECO:0000256" key="17">
    <source>
        <dbReference type="ARBA" id="ARBA00049551"/>
    </source>
</evidence>
<keyword evidence="14 18" id="KW-0830">Ubiquinone</keyword>
<comment type="function">
    <text evidence="18">Core subunit of the mitochondrial membrane respiratory chain NADH dehydrogenase (Complex I) which catalyzes electron transfer from NADH through the respiratory chain, using ubiquinone as an electron acceptor. Essential for the catalytic activity and assembly of complex I.</text>
</comment>
<feature type="transmembrane region" description="Helical" evidence="18">
    <location>
        <begin position="223"/>
        <end position="244"/>
    </location>
</feature>
<dbReference type="PANTHER" id="PTHR46552">
    <property type="entry name" value="NADH-UBIQUINONE OXIDOREDUCTASE CHAIN 2"/>
    <property type="match status" value="1"/>
</dbReference>
<name>K4EYS9_NIHTH</name>